<comment type="caution">
    <text evidence="2">The sequence shown here is derived from an EMBL/GenBank/DDBJ whole genome shotgun (WGS) entry which is preliminary data.</text>
</comment>
<dbReference type="EMBL" id="CM029048">
    <property type="protein sequence ID" value="KAG2577672.1"/>
    <property type="molecule type" value="Genomic_DNA"/>
</dbReference>
<feature type="transmembrane region" description="Helical" evidence="1">
    <location>
        <begin position="87"/>
        <end position="106"/>
    </location>
</feature>
<organism evidence="2 3">
    <name type="scientific">Panicum virgatum</name>
    <name type="common">Blackwell switchgrass</name>
    <dbReference type="NCBI Taxonomy" id="38727"/>
    <lineage>
        <taxon>Eukaryota</taxon>
        <taxon>Viridiplantae</taxon>
        <taxon>Streptophyta</taxon>
        <taxon>Embryophyta</taxon>
        <taxon>Tracheophyta</taxon>
        <taxon>Spermatophyta</taxon>
        <taxon>Magnoliopsida</taxon>
        <taxon>Liliopsida</taxon>
        <taxon>Poales</taxon>
        <taxon>Poaceae</taxon>
        <taxon>PACMAD clade</taxon>
        <taxon>Panicoideae</taxon>
        <taxon>Panicodae</taxon>
        <taxon>Paniceae</taxon>
        <taxon>Panicinae</taxon>
        <taxon>Panicum</taxon>
        <taxon>Panicum sect. Hiantes</taxon>
    </lineage>
</organism>
<proteinExistence type="predicted"/>
<keyword evidence="3" id="KW-1185">Reference proteome</keyword>
<protein>
    <submittedName>
        <fullName evidence="2">Uncharacterized protein</fullName>
    </submittedName>
</protein>
<gene>
    <name evidence="2" type="ORF">PVAP13_6NG222200</name>
</gene>
<keyword evidence="1" id="KW-1133">Transmembrane helix</keyword>
<accession>A0A8T0QWP2</accession>
<dbReference type="AlphaFoldDB" id="A0A8T0QWP2"/>
<reference evidence="2" key="1">
    <citation type="submission" date="2020-05" db="EMBL/GenBank/DDBJ databases">
        <title>WGS assembly of Panicum virgatum.</title>
        <authorList>
            <person name="Lovell J.T."/>
            <person name="Jenkins J."/>
            <person name="Shu S."/>
            <person name="Juenger T.E."/>
            <person name="Schmutz J."/>
        </authorList>
    </citation>
    <scope>NUCLEOTIDE SEQUENCE</scope>
    <source>
        <strain evidence="2">AP13</strain>
    </source>
</reference>
<sequence>MDAGAAVWRVVLYPGVGCKVRAAVLQWILVLRLFLNLIVLCSEAGDELVGFVLVRFGVRAGALDLVEACTGACRRPMVAAAQVLRSLPLFELMLAFFALLLLWIGVDGCAEAWGAPDREVRRLLFFQRRFFAAFQFLVRSSI</sequence>
<evidence type="ECO:0000256" key="1">
    <source>
        <dbReference type="SAM" id="Phobius"/>
    </source>
</evidence>
<keyword evidence="1" id="KW-0472">Membrane</keyword>
<dbReference type="Proteomes" id="UP000823388">
    <property type="component" value="Chromosome 6N"/>
</dbReference>
<keyword evidence="1" id="KW-0812">Transmembrane</keyword>
<name>A0A8T0QWP2_PANVG</name>
<evidence type="ECO:0000313" key="3">
    <source>
        <dbReference type="Proteomes" id="UP000823388"/>
    </source>
</evidence>
<evidence type="ECO:0000313" key="2">
    <source>
        <dbReference type="EMBL" id="KAG2577672.1"/>
    </source>
</evidence>